<accession>A0A2D2ATT6</accession>
<dbReference type="InterPro" id="IPR014166">
    <property type="entry name" value="Tol-Pal_acyl-CoA_thioesterase"/>
</dbReference>
<dbReference type="InterPro" id="IPR008272">
    <property type="entry name" value="HB-CoA_thioesterase_AS"/>
</dbReference>
<dbReference type="NCBIfam" id="TIGR02799">
    <property type="entry name" value="thio_ybgC"/>
    <property type="match status" value="1"/>
</dbReference>
<dbReference type="GO" id="GO:0047617">
    <property type="term" value="F:fatty acyl-CoA hydrolase activity"/>
    <property type="evidence" value="ECO:0007669"/>
    <property type="project" value="TreeGrafter"/>
</dbReference>
<dbReference type="OrthoDB" id="9808429at2"/>
<dbReference type="Gene3D" id="3.10.129.10">
    <property type="entry name" value="Hotdog Thioesterase"/>
    <property type="match status" value="1"/>
</dbReference>
<dbReference type="InterPro" id="IPR029069">
    <property type="entry name" value="HotDog_dom_sf"/>
</dbReference>
<dbReference type="InterPro" id="IPR006684">
    <property type="entry name" value="YbgC/YbaW"/>
</dbReference>
<dbReference type="PROSITE" id="PS01328">
    <property type="entry name" value="4HBCOA_THIOESTERASE"/>
    <property type="match status" value="1"/>
</dbReference>
<dbReference type="SUPFAM" id="SSF54637">
    <property type="entry name" value="Thioesterase/thiol ester dehydrase-isomerase"/>
    <property type="match status" value="1"/>
</dbReference>
<dbReference type="CDD" id="cd00586">
    <property type="entry name" value="4HBT"/>
    <property type="match status" value="1"/>
</dbReference>
<dbReference type="Pfam" id="PF13279">
    <property type="entry name" value="4HBT_2"/>
    <property type="match status" value="1"/>
</dbReference>
<protein>
    <submittedName>
        <fullName evidence="3">Tol-pal system-associated acyl-CoA thioesterase</fullName>
    </submittedName>
</protein>
<dbReference type="EMBL" id="CP024201">
    <property type="protein sequence ID" value="ATQ41411.1"/>
    <property type="molecule type" value="Genomic_DNA"/>
</dbReference>
<name>A0A2D2ATT6_9CAUL</name>
<comment type="similarity">
    <text evidence="1">Belongs to the 4-hydroxybenzoyl-CoA thioesterase family.</text>
</comment>
<gene>
    <name evidence="3" type="primary">ybgC</name>
    <name evidence="3" type="ORF">CSW64_02770</name>
</gene>
<dbReference type="PANTHER" id="PTHR31793">
    <property type="entry name" value="4-HYDROXYBENZOYL-COA THIOESTERASE FAMILY MEMBER"/>
    <property type="match status" value="1"/>
</dbReference>
<dbReference type="Proteomes" id="UP000228945">
    <property type="component" value="Chromosome"/>
</dbReference>
<dbReference type="KEGG" id="cmb:CSW64_02770"/>
<dbReference type="FunFam" id="3.10.129.10:FF:000004">
    <property type="entry name" value="Tol-pal system-associated acyl-CoA thioesterase"/>
    <property type="match status" value="1"/>
</dbReference>
<dbReference type="PIRSF" id="PIRSF003230">
    <property type="entry name" value="YbgC"/>
    <property type="match status" value="1"/>
</dbReference>
<evidence type="ECO:0000313" key="4">
    <source>
        <dbReference type="Proteomes" id="UP000228945"/>
    </source>
</evidence>
<dbReference type="AlphaFoldDB" id="A0A2D2ATT6"/>
<dbReference type="InterPro" id="IPR050563">
    <property type="entry name" value="4-hydroxybenzoyl-CoA_TE"/>
</dbReference>
<evidence type="ECO:0000256" key="1">
    <source>
        <dbReference type="ARBA" id="ARBA00005953"/>
    </source>
</evidence>
<sequence length="150" mass="17002">MSDTPTAGRFEGREHILPVRVYYEDTDFTGVVYHANYVRYFERGRSDFLRLAGVSHTELLDRHDPAAFVVTKIDIDFRKPARIDDALQVRTTYDSAKGPRLHITQRITRGEELIAEAKVSAACITMDGRPRKPPPGLVDAIKPYFHEADG</sequence>
<keyword evidence="4" id="KW-1185">Reference proteome</keyword>
<evidence type="ECO:0000256" key="2">
    <source>
        <dbReference type="ARBA" id="ARBA00022801"/>
    </source>
</evidence>
<evidence type="ECO:0000313" key="3">
    <source>
        <dbReference type="EMBL" id="ATQ41411.1"/>
    </source>
</evidence>
<organism evidence="3 4">
    <name type="scientific">Caulobacter mirabilis</name>
    <dbReference type="NCBI Taxonomy" id="69666"/>
    <lineage>
        <taxon>Bacteria</taxon>
        <taxon>Pseudomonadati</taxon>
        <taxon>Pseudomonadota</taxon>
        <taxon>Alphaproteobacteria</taxon>
        <taxon>Caulobacterales</taxon>
        <taxon>Caulobacteraceae</taxon>
        <taxon>Caulobacter</taxon>
    </lineage>
</organism>
<dbReference type="NCBIfam" id="TIGR00051">
    <property type="entry name" value="YbgC/FadM family acyl-CoA thioesterase"/>
    <property type="match status" value="1"/>
</dbReference>
<dbReference type="PANTHER" id="PTHR31793:SF37">
    <property type="entry name" value="ACYL-COA THIOESTER HYDROLASE YBGC"/>
    <property type="match status" value="1"/>
</dbReference>
<dbReference type="RefSeq" id="WP_099620667.1">
    <property type="nucleotide sequence ID" value="NZ_CP024201.1"/>
</dbReference>
<keyword evidence="2" id="KW-0378">Hydrolase</keyword>
<reference evidence="3 4" key="1">
    <citation type="submission" date="2017-10" db="EMBL/GenBank/DDBJ databases">
        <title>Genome sequence of Caulobacter mirabilis FWC38.</title>
        <authorList>
            <person name="Fiebig A."/>
            <person name="Crosson S."/>
        </authorList>
    </citation>
    <scope>NUCLEOTIDE SEQUENCE [LARGE SCALE GENOMIC DNA]</scope>
    <source>
        <strain evidence="3 4">FWC 38</strain>
    </source>
</reference>
<proteinExistence type="inferred from homology"/>